<comment type="caution">
    <text evidence="1">The sequence shown here is derived from an EMBL/GenBank/DDBJ whole genome shotgun (WGS) entry which is preliminary data.</text>
</comment>
<keyword evidence="2" id="KW-1185">Reference proteome</keyword>
<accession>A0A1V9G4P6</accession>
<evidence type="ECO:0000313" key="1">
    <source>
        <dbReference type="EMBL" id="OQP65436.1"/>
    </source>
</evidence>
<proteinExistence type="predicted"/>
<dbReference type="STRING" id="1703345.A3860_17380"/>
<name>A0A1V9G4P6_9BACT</name>
<evidence type="ECO:0000313" key="2">
    <source>
        <dbReference type="Proteomes" id="UP000192796"/>
    </source>
</evidence>
<protein>
    <submittedName>
        <fullName evidence="1">Uncharacterized protein</fullName>
    </submittedName>
</protein>
<dbReference type="Proteomes" id="UP000192796">
    <property type="component" value="Unassembled WGS sequence"/>
</dbReference>
<organism evidence="1 2">
    <name type="scientific">Niastella vici</name>
    <dbReference type="NCBI Taxonomy" id="1703345"/>
    <lineage>
        <taxon>Bacteria</taxon>
        <taxon>Pseudomonadati</taxon>
        <taxon>Bacteroidota</taxon>
        <taxon>Chitinophagia</taxon>
        <taxon>Chitinophagales</taxon>
        <taxon>Chitinophagaceae</taxon>
        <taxon>Niastella</taxon>
    </lineage>
</organism>
<gene>
    <name evidence="1" type="ORF">A3860_17380</name>
</gene>
<sequence length="186" mass="22153">MNTNKLPLLTIENAPNALKIINLRHPEWGAQAFWYQGKPVPHKKNKFNHLVGPSYDSKVLYERNFNQWTVATYKTQEMLEAFKLFQASKKTVTIAEHLKQLEIEHEAELFEEIEAVHYYQYGEHTAEIFQVKEGERWEYSSMKTTWCRYSFGVEQDEIICDHNNLELVEWAAFYHYTETDPEQNEE</sequence>
<dbReference type="EMBL" id="LVYD01000024">
    <property type="protein sequence ID" value="OQP65436.1"/>
    <property type="molecule type" value="Genomic_DNA"/>
</dbReference>
<dbReference type="RefSeq" id="WP_081146262.1">
    <property type="nucleotide sequence ID" value="NZ_LVYD01000024.1"/>
</dbReference>
<reference evidence="1 2" key="1">
    <citation type="submission" date="2016-03" db="EMBL/GenBank/DDBJ databases">
        <title>Niastella vici sp. nov., isolated from farmland soil.</title>
        <authorList>
            <person name="Chen L."/>
            <person name="Wang D."/>
            <person name="Yang S."/>
            <person name="Wang G."/>
        </authorList>
    </citation>
    <scope>NUCLEOTIDE SEQUENCE [LARGE SCALE GENOMIC DNA]</scope>
    <source>
        <strain evidence="1 2">DJ57</strain>
    </source>
</reference>
<dbReference type="AlphaFoldDB" id="A0A1V9G4P6"/>